<keyword evidence="6" id="KW-0408">Iron</keyword>
<sequence length="796" mass="86357">MMRKSLIAAIPLCLPFTVTSVAQTLRSEEARVPDVVVGAPKSTADVSERQATAFQTTPQAATVITKQQIDALQISNLLQAQKLEPSLQIRFADVRSLTVNIRGFGSSTSVATDGIFGGVPVYVDGILQPRPGQAIFDIPDLVGVDVLKGPQGTRGGMDSTGGAVYLNTASPSFDTQRKLEVTHGSYGNIQVRGSATGAIADSDKLAFRLSFVSADRDGYVYSYYSGQKYNDWHNKSFRAQILFQPTNDLSVRLIADYSRVNQACCPNVLNGVVANYANGAAVPNNLYARLARLNYAPTSFYNIDSYKGDISGYLQNTQQSYGVAAVIDYKLGGYEFSSVTSFRGWSFDPLNQTSSALAPVRTTNSNNQIAERSLQQEFKVSTPANGPIEGTAGLFYLFEQLYDWGYSSYGPAAGAWYGSAANPQALNDIALNNLASKSYDNPVSHVIAPYARAVWHATPDLDFTFGLRYSYTAKSTLFRQYQFAANSLDGLTAAQQATARSARIGLIGADREFYATTRQGLISALASASYKISPDALAYATYARGGRAGGPNPVANLPTTAATTVRPEELDDFEIGLKTDFFDHRLLANIAAFIMVDRNYITNVTDTSGARPITYLSNAKRAISRGFELDLRAKLIEGLTTYGSVTYDHTYYDSFENAPCRFELAFLSSCSLTGRPISLTPRWALAAGGEYAHDIGHVLDPIERSVIAYFGADFSYQTKFFSVPDDSIYSVIDAYGLLNLHAGIRLDDESVDLSGWVHNVTNKHYFTTVSPNFTAGGVIGTPADPIMAGFTLKAKF</sequence>
<evidence type="ECO:0000259" key="15">
    <source>
        <dbReference type="Pfam" id="PF07715"/>
    </source>
</evidence>
<evidence type="ECO:0000256" key="12">
    <source>
        <dbReference type="RuleBase" id="RU003357"/>
    </source>
</evidence>
<evidence type="ECO:0000256" key="5">
    <source>
        <dbReference type="ARBA" id="ARBA00022692"/>
    </source>
</evidence>
<keyword evidence="17" id="KW-1185">Reference proteome</keyword>
<feature type="domain" description="TonB-dependent receptor plug" evidence="15">
    <location>
        <begin position="55"/>
        <end position="163"/>
    </location>
</feature>
<feature type="domain" description="TonB-dependent receptor-like beta-barrel" evidence="14">
    <location>
        <begin position="292"/>
        <end position="760"/>
    </location>
</feature>
<dbReference type="AlphaFoldDB" id="A0A2U1SUG7"/>
<dbReference type="PROSITE" id="PS52016">
    <property type="entry name" value="TONB_DEPENDENT_REC_3"/>
    <property type="match status" value="1"/>
</dbReference>
<dbReference type="GO" id="GO:0009279">
    <property type="term" value="C:cell outer membrane"/>
    <property type="evidence" value="ECO:0007669"/>
    <property type="project" value="UniProtKB-SubCell"/>
</dbReference>
<dbReference type="PANTHER" id="PTHR32552:SF81">
    <property type="entry name" value="TONB-DEPENDENT OUTER MEMBRANE RECEPTOR"/>
    <property type="match status" value="1"/>
</dbReference>
<dbReference type="PANTHER" id="PTHR32552">
    <property type="entry name" value="FERRICHROME IRON RECEPTOR-RELATED"/>
    <property type="match status" value="1"/>
</dbReference>
<evidence type="ECO:0000256" key="9">
    <source>
        <dbReference type="ARBA" id="ARBA00023136"/>
    </source>
</evidence>
<keyword evidence="3 11" id="KW-1134">Transmembrane beta strand</keyword>
<comment type="subcellular location">
    <subcellularLocation>
        <location evidence="1 11">Cell outer membrane</location>
        <topology evidence="1 11">Multi-pass membrane protein</topology>
    </subcellularLocation>
</comment>
<evidence type="ECO:0000256" key="8">
    <source>
        <dbReference type="ARBA" id="ARBA00023077"/>
    </source>
</evidence>
<dbReference type="Pfam" id="PF07715">
    <property type="entry name" value="Plug"/>
    <property type="match status" value="1"/>
</dbReference>
<evidence type="ECO:0000259" key="14">
    <source>
        <dbReference type="Pfam" id="PF00593"/>
    </source>
</evidence>
<name>A0A2U1SUG7_METSR</name>
<evidence type="ECO:0000256" key="1">
    <source>
        <dbReference type="ARBA" id="ARBA00004571"/>
    </source>
</evidence>
<evidence type="ECO:0000313" key="17">
    <source>
        <dbReference type="Proteomes" id="UP000245137"/>
    </source>
</evidence>
<dbReference type="Proteomes" id="UP000245137">
    <property type="component" value="Unassembled WGS sequence"/>
</dbReference>
<dbReference type="InterPro" id="IPR039426">
    <property type="entry name" value="TonB-dep_rcpt-like"/>
</dbReference>
<evidence type="ECO:0000256" key="3">
    <source>
        <dbReference type="ARBA" id="ARBA00022452"/>
    </source>
</evidence>
<comment type="caution">
    <text evidence="16">The sequence shown here is derived from an EMBL/GenBank/DDBJ whole genome shotgun (WGS) entry which is preliminary data.</text>
</comment>
<keyword evidence="8 12" id="KW-0798">TonB box</keyword>
<evidence type="ECO:0000256" key="11">
    <source>
        <dbReference type="PROSITE-ProRule" id="PRU01360"/>
    </source>
</evidence>
<keyword evidence="7" id="KW-0406">Ion transport</keyword>
<keyword evidence="2 11" id="KW-0813">Transport</keyword>
<keyword evidence="4" id="KW-0410">Iron transport</keyword>
<dbReference type="RefSeq" id="WP_108915930.1">
    <property type="nucleotide sequence ID" value="NZ_BGJY01000006.1"/>
</dbReference>
<evidence type="ECO:0000256" key="2">
    <source>
        <dbReference type="ARBA" id="ARBA00022448"/>
    </source>
</evidence>
<keyword evidence="9 11" id="KW-0472">Membrane</keyword>
<keyword evidence="10 11" id="KW-0998">Cell outer membrane</keyword>
<evidence type="ECO:0000256" key="10">
    <source>
        <dbReference type="ARBA" id="ARBA00023237"/>
    </source>
</evidence>
<dbReference type="EMBL" id="PUIV01000003">
    <property type="protein sequence ID" value="PWB95258.1"/>
    <property type="molecule type" value="Genomic_DNA"/>
</dbReference>
<evidence type="ECO:0000256" key="13">
    <source>
        <dbReference type="SAM" id="SignalP"/>
    </source>
</evidence>
<dbReference type="Pfam" id="PF00593">
    <property type="entry name" value="TonB_dep_Rec_b-barrel"/>
    <property type="match status" value="1"/>
</dbReference>
<proteinExistence type="inferred from homology"/>
<comment type="similarity">
    <text evidence="11 12">Belongs to the TonB-dependent receptor family.</text>
</comment>
<protein>
    <submittedName>
        <fullName evidence="16">TonB-dependent receptor</fullName>
    </submittedName>
</protein>
<dbReference type="InterPro" id="IPR036942">
    <property type="entry name" value="Beta-barrel_TonB_sf"/>
</dbReference>
<evidence type="ECO:0000256" key="7">
    <source>
        <dbReference type="ARBA" id="ARBA00023065"/>
    </source>
</evidence>
<dbReference type="GO" id="GO:0006826">
    <property type="term" value="P:iron ion transport"/>
    <property type="evidence" value="ECO:0007669"/>
    <property type="project" value="UniProtKB-KW"/>
</dbReference>
<evidence type="ECO:0000313" key="16">
    <source>
        <dbReference type="EMBL" id="PWB95258.1"/>
    </source>
</evidence>
<evidence type="ECO:0000256" key="6">
    <source>
        <dbReference type="ARBA" id="ARBA00023004"/>
    </source>
</evidence>
<dbReference type="InterPro" id="IPR000531">
    <property type="entry name" value="Beta-barrel_TonB"/>
</dbReference>
<feature type="signal peptide" evidence="13">
    <location>
        <begin position="1"/>
        <end position="22"/>
    </location>
</feature>
<keyword evidence="16" id="KW-0675">Receptor</keyword>
<dbReference type="SUPFAM" id="SSF56935">
    <property type="entry name" value="Porins"/>
    <property type="match status" value="1"/>
</dbReference>
<keyword evidence="5 11" id="KW-0812">Transmembrane</keyword>
<organism evidence="16 17">
    <name type="scientific">Methylosinus sporium</name>
    <dbReference type="NCBI Taxonomy" id="428"/>
    <lineage>
        <taxon>Bacteria</taxon>
        <taxon>Pseudomonadati</taxon>
        <taxon>Pseudomonadota</taxon>
        <taxon>Alphaproteobacteria</taxon>
        <taxon>Hyphomicrobiales</taxon>
        <taxon>Methylocystaceae</taxon>
        <taxon>Methylosinus</taxon>
    </lineage>
</organism>
<reference evidence="16 17" key="1">
    <citation type="journal article" date="2018" name="Appl. Microbiol. Biotechnol.">
        <title>Co-cultivation of the strictly anaerobic methanogen Methanosarcina barkeri with aerobic methanotrophs in an oxygen-limited membrane bioreactor.</title>
        <authorList>
            <person name="In 't Zandt M.H."/>
            <person name="van den Bosch T.J.M."/>
            <person name="Rijkers R."/>
            <person name="van Kessel M.A.H.J."/>
            <person name="Jetten M.S.M."/>
            <person name="Welte C.U."/>
        </authorList>
    </citation>
    <scope>NUCLEOTIDE SEQUENCE [LARGE SCALE GENOMIC DNA]</scope>
    <source>
        <strain evidence="16 17">DSM 17706</strain>
    </source>
</reference>
<keyword evidence="13" id="KW-0732">Signal</keyword>
<feature type="chain" id="PRO_5015552303" evidence="13">
    <location>
        <begin position="23"/>
        <end position="796"/>
    </location>
</feature>
<accession>A0A2U1SUG7</accession>
<evidence type="ECO:0000256" key="4">
    <source>
        <dbReference type="ARBA" id="ARBA00022496"/>
    </source>
</evidence>
<gene>
    <name evidence="16" type="ORF">C5689_03725</name>
</gene>
<dbReference type="Gene3D" id="2.40.170.20">
    <property type="entry name" value="TonB-dependent receptor, beta-barrel domain"/>
    <property type="match status" value="1"/>
</dbReference>
<dbReference type="InterPro" id="IPR012910">
    <property type="entry name" value="Plug_dom"/>
</dbReference>